<dbReference type="InterPro" id="IPR008271">
    <property type="entry name" value="Ser/Thr_kinase_AS"/>
</dbReference>
<name>A0A8A4TU91_SULCO</name>
<dbReference type="SMART" id="SM00220">
    <property type="entry name" value="S_TKc"/>
    <property type="match status" value="1"/>
</dbReference>
<dbReference type="PROSITE" id="PS00108">
    <property type="entry name" value="PROTEIN_KINASE_ST"/>
    <property type="match status" value="1"/>
</dbReference>
<dbReference type="InterPro" id="IPR017441">
    <property type="entry name" value="Protein_kinase_ATP_BS"/>
</dbReference>
<dbReference type="Proteomes" id="UP000663929">
    <property type="component" value="Chromosome"/>
</dbReference>
<evidence type="ECO:0000256" key="2">
    <source>
        <dbReference type="ARBA" id="ARBA00022527"/>
    </source>
</evidence>
<dbReference type="InterPro" id="IPR011990">
    <property type="entry name" value="TPR-like_helical_dom_sf"/>
</dbReference>
<dbReference type="GO" id="GO:0005524">
    <property type="term" value="F:ATP binding"/>
    <property type="evidence" value="ECO:0007669"/>
    <property type="project" value="UniProtKB-UniRule"/>
</dbReference>
<keyword evidence="3" id="KW-0808">Transferase</keyword>
<evidence type="ECO:0000259" key="8">
    <source>
        <dbReference type="PROSITE" id="PS50011"/>
    </source>
</evidence>
<gene>
    <name evidence="9" type="ORF">J3U87_11325</name>
</gene>
<dbReference type="CDD" id="cd14014">
    <property type="entry name" value="STKc_PknB_like"/>
    <property type="match status" value="1"/>
</dbReference>
<dbReference type="Pfam" id="PF00069">
    <property type="entry name" value="Pkinase"/>
    <property type="match status" value="1"/>
</dbReference>
<dbReference type="PANTHER" id="PTHR43289:SF6">
    <property type="entry name" value="SERINE_THREONINE-PROTEIN KINASE NEKL-3"/>
    <property type="match status" value="1"/>
</dbReference>
<evidence type="ECO:0000256" key="6">
    <source>
        <dbReference type="ARBA" id="ARBA00022840"/>
    </source>
</evidence>
<organism evidence="9 10">
    <name type="scientific">Sulfidibacter corallicola</name>
    <dbReference type="NCBI Taxonomy" id="2818388"/>
    <lineage>
        <taxon>Bacteria</taxon>
        <taxon>Pseudomonadati</taxon>
        <taxon>Acidobacteriota</taxon>
        <taxon>Holophagae</taxon>
        <taxon>Acanthopleuribacterales</taxon>
        <taxon>Acanthopleuribacteraceae</taxon>
        <taxon>Sulfidibacter</taxon>
    </lineage>
</organism>
<dbReference type="KEGG" id="scor:J3U87_11325"/>
<dbReference type="RefSeq" id="WP_237383142.1">
    <property type="nucleotide sequence ID" value="NZ_CP071793.1"/>
</dbReference>
<dbReference type="PROSITE" id="PS50011">
    <property type="entry name" value="PROTEIN_KINASE_DOM"/>
    <property type="match status" value="1"/>
</dbReference>
<dbReference type="EC" id="2.7.11.1" evidence="1"/>
<dbReference type="Gene3D" id="1.25.40.10">
    <property type="entry name" value="Tetratricopeptide repeat domain"/>
    <property type="match status" value="1"/>
</dbReference>
<evidence type="ECO:0000256" key="4">
    <source>
        <dbReference type="ARBA" id="ARBA00022741"/>
    </source>
</evidence>
<dbReference type="AlphaFoldDB" id="A0A8A4TU91"/>
<evidence type="ECO:0000256" key="7">
    <source>
        <dbReference type="PROSITE-ProRule" id="PRU10141"/>
    </source>
</evidence>
<keyword evidence="5 9" id="KW-0418">Kinase</keyword>
<dbReference type="FunFam" id="1.10.510.10:FF:000021">
    <property type="entry name" value="Serine/threonine protein kinase"/>
    <property type="match status" value="1"/>
</dbReference>
<dbReference type="SUPFAM" id="SSF56112">
    <property type="entry name" value="Protein kinase-like (PK-like)"/>
    <property type="match status" value="1"/>
</dbReference>
<evidence type="ECO:0000256" key="1">
    <source>
        <dbReference type="ARBA" id="ARBA00012513"/>
    </source>
</evidence>
<feature type="binding site" evidence="7">
    <location>
        <position position="37"/>
    </location>
    <ligand>
        <name>ATP</name>
        <dbReference type="ChEBI" id="CHEBI:30616"/>
    </ligand>
</feature>
<dbReference type="PROSITE" id="PS00107">
    <property type="entry name" value="PROTEIN_KINASE_ATP"/>
    <property type="match status" value="1"/>
</dbReference>
<evidence type="ECO:0000256" key="3">
    <source>
        <dbReference type="ARBA" id="ARBA00022679"/>
    </source>
</evidence>
<evidence type="ECO:0000256" key="5">
    <source>
        <dbReference type="ARBA" id="ARBA00022777"/>
    </source>
</evidence>
<protein>
    <recommendedName>
        <fullName evidence="1">non-specific serine/threonine protein kinase</fullName>
        <ecNumber evidence="1">2.7.11.1</ecNumber>
    </recommendedName>
</protein>
<evidence type="ECO:0000313" key="9">
    <source>
        <dbReference type="EMBL" id="QTD53043.1"/>
    </source>
</evidence>
<keyword evidence="2 9" id="KW-0723">Serine/threonine-protein kinase</keyword>
<dbReference type="GO" id="GO:0004674">
    <property type="term" value="F:protein serine/threonine kinase activity"/>
    <property type="evidence" value="ECO:0007669"/>
    <property type="project" value="UniProtKB-KW"/>
</dbReference>
<dbReference type="InterPro" id="IPR000719">
    <property type="entry name" value="Prot_kinase_dom"/>
</dbReference>
<dbReference type="PANTHER" id="PTHR43289">
    <property type="entry name" value="MITOGEN-ACTIVATED PROTEIN KINASE KINASE KINASE 20-RELATED"/>
    <property type="match status" value="1"/>
</dbReference>
<dbReference type="SUPFAM" id="SSF48452">
    <property type="entry name" value="TPR-like"/>
    <property type="match status" value="1"/>
</dbReference>
<dbReference type="InterPro" id="IPR011009">
    <property type="entry name" value="Kinase-like_dom_sf"/>
</dbReference>
<dbReference type="EMBL" id="CP071793">
    <property type="protein sequence ID" value="QTD53043.1"/>
    <property type="molecule type" value="Genomic_DNA"/>
</dbReference>
<accession>A0A8A4TU91</accession>
<reference evidence="9" key="1">
    <citation type="submission" date="2021-03" db="EMBL/GenBank/DDBJ databases">
        <title>Acanthopleuribacteraceae sp. M133.</title>
        <authorList>
            <person name="Wang G."/>
        </authorList>
    </citation>
    <scope>NUCLEOTIDE SEQUENCE</scope>
    <source>
        <strain evidence="9">M133</strain>
    </source>
</reference>
<dbReference type="Gene3D" id="3.30.200.20">
    <property type="entry name" value="Phosphorylase Kinase, domain 1"/>
    <property type="match status" value="1"/>
</dbReference>
<feature type="domain" description="Protein kinase" evidence="8">
    <location>
        <begin position="8"/>
        <end position="263"/>
    </location>
</feature>
<proteinExistence type="predicted"/>
<dbReference type="Gene3D" id="1.10.510.10">
    <property type="entry name" value="Transferase(Phosphotransferase) domain 1"/>
    <property type="match status" value="1"/>
</dbReference>
<evidence type="ECO:0000313" key="10">
    <source>
        <dbReference type="Proteomes" id="UP000663929"/>
    </source>
</evidence>
<sequence>MTKSLGKYELLEVLGRGSMGVVYKALDPRIGKLAAIKTMNQKILGNPDLQERFFREGAILGQLQHRNIINVYNVGADGDNYYIAMEYLEGISLDKLVKKEGRLKPVRALELVKQVCDGVYAAHKQSIIHRDIKPANIFITGDDYVKVLDFGVASFQNSQLTNSGVLLGTINYMAPEQITGVKVDYRSDIFSIGVILYELLSGTNPFLGRNISQTMVRLVNENPKPIPAIPRRLQHILDQALEKERERRYRSCKLMASDIEMVLRSEELDEIPYELEDEESRENLLQKMIGLRIDVIKSAIKNEDFEQAEELIGQLKRVDRGKENARELTHMLERARRAHQEKALFVEQLTQETLAKANEHMSSRHYVAAIELCDKVLKMKPGHLDARVIRATSLTKLERFVEEARKRMPRNEKPSV</sequence>
<keyword evidence="10" id="KW-1185">Reference proteome</keyword>
<keyword evidence="4 7" id="KW-0547">Nucleotide-binding</keyword>
<keyword evidence="6 7" id="KW-0067">ATP-binding</keyword>